<feature type="compositionally biased region" description="Basic and acidic residues" evidence="1">
    <location>
        <begin position="202"/>
        <end position="217"/>
    </location>
</feature>
<feature type="compositionally biased region" description="Polar residues" evidence="1">
    <location>
        <begin position="91"/>
        <end position="101"/>
    </location>
</feature>
<dbReference type="EMBL" id="CP120631">
    <property type="protein sequence ID" value="WEW61689.1"/>
    <property type="molecule type" value="Genomic_DNA"/>
</dbReference>
<feature type="compositionally biased region" description="Low complexity" evidence="1">
    <location>
        <begin position="163"/>
        <end position="172"/>
    </location>
</feature>
<evidence type="ECO:0000256" key="1">
    <source>
        <dbReference type="SAM" id="MobiDB-lite"/>
    </source>
</evidence>
<evidence type="ECO:0000313" key="2">
    <source>
        <dbReference type="EMBL" id="WEW61689.1"/>
    </source>
</evidence>
<name>A0AAF0DMT7_9EURO</name>
<dbReference type="Proteomes" id="UP001219355">
    <property type="component" value="Chromosome 5"/>
</dbReference>
<sequence>MAAPMQSCDESLETLTAMVHQTLIETGRFFRSGGSLQSRAQLKRNLPAVLEQYQLALDNLSEQIFIAKAFLEKDYEAIVARKAILRGSRPQGASSENQAQDVSIKDHDDQAPDAPLKPPSSPVQPTPATSQTSTTNAAIAPSDPTAQQGPAPATLPASNTTQSALSLPASESAPPPVPVEQKKLPNVPLGGGSQDISTVPEVESRPAESGRDLEGRFESILPGLESYANASIDEGVMEVPAAKGNHVKISPTKDGPGGTSHPSNPSTAQRLESGRTDVPMEDVGPAESTFDDLFVASADFAADEDDLLLQGTDIGDLDDSWFS</sequence>
<organism evidence="2 3">
    <name type="scientific">Emydomyces testavorans</name>
    <dbReference type="NCBI Taxonomy" id="2070801"/>
    <lineage>
        <taxon>Eukaryota</taxon>
        <taxon>Fungi</taxon>
        <taxon>Dikarya</taxon>
        <taxon>Ascomycota</taxon>
        <taxon>Pezizomycotina</taxon>
        <taxon>Eurotiomycetes</taxon>
        <taxon>Eurotiomycetidae</taxon>
        <taxon>Onygenales</taxon>
        <taxon>Nannizziopsiaceae</taxon>
        <taxon>Emydomyces</taxon>
    </lineage>
</organism>
<protein>
    <submittedName>
        <fullName evidence="2">Uncharacterized protein</fullName>
    </submittedName>
</protein>
<feature type="compositionally biased region" description="Low complexity" evidence="1">
    <location>
        <begin position="126"/>
        <end position="135"/>
    </location>
</feature>
<reference evidence="2" key="1">
    <citation type="submission" date="2023-03" db="EMBL/GenBank/DDBJ databases">
        <title>Emydomyces testavorans Genome Sequence.</title>
        <authorList>
            <person name="Hoyer L."/>
        </authorList>
    </citation>
    <scope>NUCLEOTIDE SEQUENCE</scope>
    <source>
        <strain evidence="2">16-2883</strain>
    </source>
</reference>
<feature type="compositionally biased region" description="Polar residues" evidence="1">
    <location>
        <begin position="260"/>
        <end position="270"/>
    </location>
</feature>
<feature type="region of interest" description="Disordered" evidence="1">
    <location>
        <begin position="87"/>
        <end position="217"/>
    </location>
</feature>
<dbReference type="AlphaFoldDB" id="A0AAF0DMT7"/>
<feature type="region of interest" description="Disordered" evidence="1">
    <location>
        <begin position="242"/>
        <end position="285"/>
    </location>
</feature>
<keyword evidence="3" id="KW-1185">Reference proteome</keyword>
<feature type="compositionally biased region" description="Pro residues" evidence="1">
    <location>
        <begin position="115"/>
        <end position="125"/>
    </location>
</feature>
<evidence type="ECO:0000313" key="3">
    <source>
        <dbReference type="Proteomes" id="UP001219355"/>
    </source>
</evidence>
<proteinExistence type="predicted"/>
<accession>A0AAF0DMT7</accession>
<gene>
    <name evidence="2" type="ORF">PRK78_007181</name>
</gene>